<proteinExistence type="predicted"/>
<organism evidence="1 2">
    <name type="scientific">Tulasnella calospora MUT 4182</name>
    <dbReference type="NCBI Taxonomy" id="1051891"/>
    <lineage>
        <taxon>Eukaryota</taxon>
        <taxon>Fungi</taxon>
        <taxon>Dikarya</taxon>
        <taxon>Basidiomycota</taxon>
        <taxon>Agaricomycotina</taxon>
        <taxon>Agaricomycetes</taxon>
        <taxon>Cantharellales</taxon>
        <taxon>Tulasnellaceae</taxon>
        <taxon>Tulasnella</taxon>
    </lineage>
</organism>
<protein>
    <submittedName>
        <fullName evidence="1">Uncharacterized protein</fullName>
    </submittedName>
</protein>
<gene>
    <name evidence="1" type="ORF">M407DRAFT_242399</name>
</gene>
<dbReference type="EMBL" id="KN822976">
    <property type="protein sequence ID" value="KIO30066.1"/>
    <property type="molecule type" value="Genomic_DNA"/>
</dbReference>
<reference evidence="2" key="2">
    <citation type="submission" date="2015-01" db="EMBL/GenBank/DDBJ databases">
        <title>Evolutionary Origins and Diversification of the Mycorrhizal Mutualists.</title>
        <authorList>
            <consortium name="DOE Joint Genome Institute"/>
            <consortium name="Mycorrhizal Genomics Consortium"/>
            <person name="Kohler A."/>
            <person name="Kuo A."/>
            <person name="Nagy L.G."/>
            <person name="Floudas D."/>
            <person name="Copeland A."/>
            <person name="Barry K.W."/>
            <person name="Cichocki N."/>
            <person name="Veneault-Fourrey C."/>
            <person name="LaButti K."/>
            <person name="Lindquist E.A."/>
            <person name="Lipzen A."/>
            <person name="Lundell T."/>
            <person name="Morin E."/>
            <person name="Murat C."/>
            <person name="Riley R."/>
            <person name="Ohm R."/>
            <person name="Sun H."/>
            <person name="Tunlid A."/>
            <person name="Henrissat B."/>
            <person name="Grigoriev I.V."/>
            <person name="Hibbett D.S."/>
            <person name="Martin F."/>
        </authorList>
    </citation>
    <scope>NUCLEOTIDE SEQUENCE [LARGE SCALE GENOMIC DNA]</scope>
    <source>
        <strain evidence="2">MUT 4182</strain>
    </source>
</reference>
<sequence>MNDDEWERLLHALRSRQGEPEGRGDVQQPKPLRKLEFRGDWYIDATTMINNFSTVYWPNRLDEIRRLLGPTGKLIWYGRAVSLEGVIEDAPAFQTWND</sequence>
<reference evidence="1 2" key="1">
    <citation type="submission" date="2014-04" db="EMBL/GenBank/DDBJ databases">
        <authorList>
            <consortium name="DOE Joint Genome Institute"/>
            <person name="Kuo A."/>
            <person name="Girlanda M."/>
            <person name="Perotto S."/>
            <person name="Kohler A."/>
            <person name="Nagy L.G."/>
            <person name="Floudas D."/>
            <person name="Copeland A."/>
            <person name="Barry K.W."/>
            <person name="Cichocki N."/>
            <person name="Veneault-Fourrey C."/>
            <person name="LaButti K."/>
            <person name="Lindquist E.A."/>
            <person name="Lipzen A."/>
            <person name="Lundell T."/>
            <person name="Morin E."/>
            <person name="Murat C."/>
            <person name="Sun H."/>
            <person name="Tunlid A."/>
            <person name="Henrissat B."/>
            <person name="Grigoriev I.V."/>
            <person name="Hibbett D.S."/>
            <person name="Martin F."/>
            <person name="Nordberg H.P."/>
            <person name="Cantor M.N."/>
            <person name="Hua S.X."/>
        </authorList>
    </citation>
    <scope>NUCLEOTIDE SEQUENCE [LARGE SCALE GENOMIC DNA]</scope>
    <source>
        <strain evidence="1 2">MUT 4182</strain>
    </source>
</reference>
<name>A0A0C3QPA0_9AGAM</name>
<keyword evidence="2" id="KW-1185">Reference proteome</keyword>
<dbReference type="AlphaFoldDB" id="A0A0C3QPA0"/>
<dbReference type="Proteomes" id="UP000054248">
    <property type="component" value="Unassembled WGS sequence"/>
</dbReference>
<evidence type="ECO:0000313" key="1">
    <source>
        <dbReference type="EMBL" id="KIO30066.1"/>
    </source>
</evidence>
<accession>A0A0C3QPA0</accession>
<dbReference type="HOGENOM" id="CLU_182458_0_0_1"/>
<dbReference type="OrthoDB" id="3307094at2759"/>
<evidence type="ECO:0000313" key="2">
    <source>
        <dbReference type="Proteomes" id="UP000054248"/>
    </source>
</evidence>